<accession>A0A6M0RBN7</accession>
<feature type="transmembrane region" description="Helical" evidence="1">
    <location>
        <begin position="26"/>
        <end position="46"/>
    </location>
</feature>
<dbReference type="Pfam" id="PF16962">
    <property type="entry name" value="ABC_export"/>
    <property type="match status" value="1"/>
</dbReference>
<dbReference type="EMBL" id="SXDP01000011">
    <property type="protein sequence ID" value="NEZ47721.1"/>
    <property type="molecule type" value="Genomic_DNA"/>
</dbReference>
<feature type="transmembrane region" description="Helical" evidence="1">
    <location>
        <begin position="175"/>
        <end position="193"/>
    </location>
</feature>
<reference evidence="2 3" key="1">
    <citation type="submission" date="2019-04" db="EMBL/GenBank/DDBJ databases">
        <title>Genome sequencing of Clostridium botulinum Groups I-IV and Clostridium butyricum.</title>
        <authorList>
            <person name="Brunt J."/>
            <person name="Van Vliet A.H.M."/>
            <person name="Stringer S.C."/>
            <person name="Carter A.T."/>
            <person name="Peck M.W."/>
        </authorList>
    </citation>
    <scope>NUCLEOTIDE SEQUENCE [LARGE SCALE GENOMIC DNA]</scope>
    <source>
        <strain evidence="2 3">IFR 18/094</strain>
    </source>
</reference>
<feature type="transmembrane region" description="Helical" evidence="1">
    <location>
        <begin position="58"/>
        <end position="79"/>
    </location>
</feature>
<feature type="transmembrane region" description="Helical" evidence="1">
    <location>
        <begin position="458"/>
        <end position="483"/>
    </location>
</feature>
<dbReference type="InterPro" id="IPR031584">
    <property type="entry name" value="Put_ABC_export"/>
</dbReference>
<dbReference type="RefSeq" id="WP_163249623.1">
    <property type="nucleotide sequence ID" value="NZ_SXDP01000011.1"/>
</dbReference>
<gene>
    <name evidence="2" type="ORF">FDF74_11075</name>
</gene>
<keyword evidence="3" id="KW-1185">Reference proteome</keyword>
<keyword evidence="1" id="KW-0812">Transmembrane</keyword>
<feature type="transmembrane region" description="Helical" evidence="1">
    <location>
        <begin position="419"/>
        <end position="438"/>
    </location>
</feature>
<feature type="transmembrane region" description="Helical" evidence="1">
    <location>
        <begin position="213"/>
        <end position="231"/>
    </location>
</feature>
<evidence type="ECO:0000313" key="3">
    <source>
        <dbReference type="Proteomes" id="UP000473885"/>
    </source>
</evidence>
<feature type="transmembrane region" description="Helical" evidence="1">
    <location>
        <begin position="117"/>
        <end position="134"/>
    </location>
</feature>
<feature type="transmembrane region" description="Helical" evidence="1">
    <location>
        <begin position="322"/>
        <end position="344"/>
    </location>
</feature>
<name>A0A6M0RBN7_9CLOT</name>
<dbReference type="AlphaFoldDB" id="A0A6M0RBN7"/>
<feature type="transmembrane region" description="Helical" evidence="1">
    <location>
        <begin position="351"/>
        <end position="370"/>
    </location>
</feature>
<keyword evidence="1" id="KW-1133">Transmembrane helix</keyword>
<feature type="transmembrane region" description="Helical" evidence="1">
    <location>
        <begin position="238"/>
        <end position="257"/>
    </location>
</feature>
<proteinExistence type="predicted"/>
<organism evidence="2 3">
    <name type="scientific">Clostridium niameyense</name>
    <dbReference type="NCBI Taxonomy" id="1622073"/>
    <lineage>
        <taxon>Bacteria</taxon>
        <taxon>Bacillati</taxon>
        <taxon>Bacillota</taxon>
        <taxon>Clostridia</taxon>
        <taxon>Eubacteriales</taxon>
        <taxon>Clostridiaceae</taxon>
        <taxon>Clostridium</taxon>
    </lineage>
</organism>
<protein>
    <submittedName>
        <fullName evidence="2">ABC transporter permease</fullName>
    </submittedName>
</protein>
<feature type="transmembrane region" description="Helical" evidence="1">
    <location>
        <begin position="140"/>
        <end position="163"/>
    </location>
</feature>
<feature type="transmembrane region" description="Helical" evidence="1">
    <location>
        <begin position="489"/>
        <end position="510"/>
    </location>
</feature>
<sequence>MKSLGYIVKKSIKNSIKNLKNNPTKLILYVFCIGILCLMMISTKGMTNLQYNKNSTKLFQAIATVSTLIVIYFSVNTGLKKGGSFFRMSDVNLIFTAPIEPQKVLIYGFLKEMYKDVILIFFLLFQVPNLYKFFPIKPNGVWTIFIGIFLLQIVYSVLGVLIYSVSYRSPKYKIGIKYLINILATLFAGSFLLNVLREKSVKSAFISFFNQRFFENLGFITWITNVFNASICGINLQFFINLIKIVVVIALIVYVVYTLHIDYYEDAISNASIKEKQLKQAKEGKKAMDFNKGFKAKKVKGALRSNGAKIIFEKQMLEYKKLGFFFVDKMTIIIGIVSFVFAFCAKMSINFTLYFSVYILLICTFQGKWADELSKPYIYLMPEDSKCKIFYATIANHIKNLVDGTILFSITGIILKTNIIYLILCIMCYVSFGAIFIYSDLFIRRFFGGKISKTIESFIKVIILILIVSPGIVISSTFMIMYKGFVGNLYAYLSIIIYNSLISLGIISLSKGIFEKVEMK</sequence>
<evidence type="ECO:0000313" key="2">
    <source>
        <dbReference type="EMBL" id="NEZ47721.1"/>
    </source>
</evidence>
<comment type="caution">
    <text evidence="2">The sequence shown here is derived from an EMBL/GenBank/DDBJ whole genome shotgun (WGS) entry which is preliminary data.</text>
</comment>
<keyword evidence="1" id="KW-0472">Membrane</keyword>
<dbReference type="Proteomes" id="UP000473885">
    <property type="component" value="Unassembled WGS sequence"/>
</dbReference>
<evidence type="ECO:0000256" key="1">
    <source>
        <dbReference type="SAM" id="Phobius"/>
    </source>
</evidence>